<protein>
    <submittedName>
        <fullName evidence="1">Uncharacterized protein</fullName>
    </submittedName>
</protein>
<accession>X1HDW1</accession>
<reference evidence="1" key="1">
    <citation type="journal article" date="2014" name="Front. Microbiol.">
        <title>High frequency of phylogenetically diverse reductive dehalogenase-homologous genes in deep subseafloor sedimentary metagenomes.</title>
        <authorList>
            <person name="Kawai M."/>
            <person name="Futagami T."/>
            <person name="Toyoda A."/>
            <person name="Takaki Y."/>
            <person name="Nishi S."/>
            <person name="Hori S."/>
            <person name="Arai W."/>
            <person name="Tsubouchi T."/>
            <person name="Morono Y."/>
            <person name="Uchiyama I."/>
            <person name="Ito T."/>
            <person name="Fujiyama A."/>
            <person name="Inagaki F."/>
            <person name="Takami H."/>
        </authorList>
    </citation>
    <scope>NUCLEOTIDE SEQUENCE</scope>
    <source>
        <strain evidence="1">Expedition CK06-06</strain>
    </source>
</reference>
<gene>
    <name evidence="1" type="ORF">S03H2_11670</name>
</gene>
<dbReference type="EMBL" id="BARU01005946">
    <property type="protein sequence ID" value="GAH43458.1"/>
    <property type="molecule type" value="Genomic_DNA"/>
</dbReference>
<name>X1HDW1_9ZZZZ</name>
<proteinExistence type="predicted"/>
<sequence>MERTAYLALRVFKVLDESQAFRYRGYLLKEEDKQFLSSFEEERTERVRKKIDEAKEKSKALAHGQVGVYIDSWDAYTTSCPICGCDGVLTGGTEVDVDVDEEGSMNPYLVFLAETFKCEECGLSLDDVDELKLAGMDISYDRPQSDMDKWAREEAEEAGFEDFYYGYKDFDEYYKAL</sequence>
<organism evidence="1">
    <name type="scientific">marine sediment metagenome</name>
    <dbReference type="NCBI Taxonomy" id="412755"/>
    <lineage>
        <taxon>unclassified sequences</taxon>
        <taxon>metagenomes</taxon>
        <taxon>ecological metagenomes</taxon>
    </lineage>
</organism>
<comment type="caution">
    <text evidence="1">The sequence shown here is derived from an EMBL/GenBank/DDBJ whole genome shotgun (WGS) entry which is preliminary data.</text>
</comment>
<evidence type="ECO:0000313" key="1">
    <source>
        <dbReference type="EMBL" id="GAH43458.1"/>
    </source>
</evidence>
<dbReference type="AlphaFoldDB" id="X1HDW1"/>